<dbReference type="GO" id="GO:0004519">
    <property type="term" value="F:endonuclease activity"/>
    <property type="evidence" value="ECO:0007669"/>
    <property type="project" value="UniProtKB-KW"/>
</dbReference>
<evidence type="ECO:0000313" key="10">
    <source>
        <dbReference type="Proteomes" id="UP001160148"/>
    </source>
</evidence>
<keyword evidence="5" id="KW-0695">RNA-directed DNA polymerase</keyword>
<keyword evidence="2" id="KW-0548">Nucleotidyltransferase</keyword>
<dbReference type="Pfam" id="PF17919">
    <property type="entry name" value="RT_RNaseH_2"/>
    <property type="match status" value="1"/>
</dbReference>
<dbReference type="EC" id="2.7.7.49" evidence="1"/>
<comment type="caution">
    <text evidence="9">The sequence shown here is derived from an EMBL/GenBank/DDBJ whole genome shotgun (WGS) entry which is preliminary data.</text>
</comment>
<reference evidence="9 10" key="1">
    <citation type="submission" date="2023-01" db="EMBL/GenBank/DDBJ databases">
        <authorList>
            <person name="Whitehead M."/>
        </authorList>
    </citation>
    <scope>NUCLEOTIDE SEQUENCE [LARGE SCALE GENOMIC DNA]</scope>
</reference>
<dbReference type="Pfam" id="PF00665">
    <property type="entry name" value="rve"/>
    <property type="match status" value="1"/>
</dbReference>
<dbReference type="SUPFAM" id="SSF56672">
    <property type="entry name" value="DNA/RNA polymerases"/>
    <property type="match status" value="1"/>
</dbReference>
<dbReference type="Gene3D" id="1.10.340.70">
    <property type="match status" value="1"/>
</dbReference>
<keyword evidence="4" id="KW-0378">Hydrolase</keyword>
<dbReference type="EMBL" id="CARXXK010000003">
    <property type="protein sequence ID" value="CAI6360689.1"/>
    <property type="molecule type" value="Genomic_DNA"/>
</dbReference>
<dbReference type="Gene3D" id="3.10.10.10">
    <property type="entry name" value="HIV Type 1 Reverse Transcriptase, subunit A, domain 1"/>
    <property type="match status" value="1"/>
</dbReference>
<dbReference type="InterPro" id="IPR041577">
    <property type="entry name" value="RT_RNaseH_2"/>
</dbReference>
<dbReference type="InterPro" id="IPR043502">
    <property type="entry name" value="DNA/RNA_pol_sf"/>
</dbReference>
<dbReference type="FunFam" id="3.30.420.10:FF:000063">
    <property type="entry name" value="Retrovirus-related Pol polyprotein from transposon 297-like Protein"/>
    <property type="match status" value="1"/>
</dbReference>
<dbReference type="PROSITE" id="PS50994">
    <property type="entry name" value="INTEGRASE"/>
    <property type="match status" value="1"/>
</dbReference>
<feature type="domain" description="Integrase catalytic" evidence="8">
    <location>
        <begin position="1027"/>
        <end position="1138"/>
    </location>
</feature>
<evidence type="ECO:0000256" key="6">
    <source>
        <dbReference type="SAM" id="MobiDB-lite"/>
    </source>
</evidence>
<dbReference type="SUPFAM" id="SSF53098">
    <property type="entry name" value="Ribonuclease H-like"/>
    <property type="match status" value="1"/>
</dbReference>
<dbReference type="FunFam" id="3.10.20.370:FF:000001">
    <property type="entry name" value="Retrovirus-related Pol polyprotein from transposon 17.6-like protein"/>
    <property type="match status" value="1"/>
</dbReference>
<evidence type="ECO:0000256" key="3">
    <source>
        <dbReference type="ARBA" id="ARBA00022722"/>
    </source>
</evidence>
<dbReference type="CDD" id="cd09274">
    <property type="entry name" value="RNase_HI_RT_Ty3"/>
    <property type="match status" value="1"/>
</dbReference>
<dbReference type="PANTHER" id="PTHR37984">
    <property type="entry name" value="PROTEIN CBG26694"/>
    <property type="match status" value="1"/>
</dbReference>
<dbReference type="InterPro" id="IPR021109">
    <property type="entry name" value="Peptidase_aspartic_dom_sf"/>
</dbReference>
<dbReference type="Pfam" id="PF00078">
    <property type="entry name" value="RVT_1"/>
    <property type="match status" value="1"/>
</dbReference>
<dbReference type="GO" id="GO:0003964">
    <property type="term" value="F:RNA-directed DNA polymerase activity"/>
    <property type="evidence" value="ECO:0007669"/>
    <property type="project" value="UniProtKB-KW"/>
</dbReference>
<keyword evidence="2" id="KW-0808">Transferase</keyword>
<organism evidence="9 10">
    <name type="scientific">Macrosiphum euphorbiae</name>
    <name type="common">potato aphid</name>
    <dbReference type="NCBI Taxonomy" id="13131"/>
    <lineage>
        <taxon>Eukaryota</taxon>
        <taxon>Metazoa</taxon>
        <taxon>Ecdysozoa</taxon>
        <taxon>Arthropoda</taxon>
        <taxon>Hexapoda</taxon>
        <taxon>Insecta</taxon>
        <taxon>Pterygota</taxon>
        <taxon>Neoptera</taxon>
        <taxon>Paraneoptera</taxon>
        <taxon>Hemiptera</taxon>
        <taxon>Sternorrhyncha</taxon>
        <taxon>Aphidomorpha</taxon>
        <taxon>Aphidoidea</taxon>
        <taxon>Aphididae</taxon>
        <taxon>Macrosiphini</taxon>
        <taxon>Macrosiphum</taxon>
    </lineage>
</organism>
<evidence type="ECO:0000259" key="8">
    <source>
        <dbReference type="PROSITE" id="PS50994"/>
    </source>
</evidence>
<evidence type="ECO:0000256" key="2">
    <source>
        <dbReference type="ARBA" id="ARBA00022695"/>
    </source>
</evidence>
<gene>
    <name evidence="9" type="ORF">MEUPH1_LOCUS15962</name>
</gene>
<dbReference type="InterPro" id="IPR043128">
    <property type="entry name" value="Rev_trsase/Diguanyl_cyclase"/>
</dbReference>
<dbReference type="Gene3D" id="3.30.420.10">
    <property type="entry name" value="Ribonuclease H-like superfamily/Ribonuclease H"/>
    <property type="match status" value="1"/>
</dbReference>
<keyword evidence="4" id="KW-0255">Endonuclease</keyword>
<dbReference type="InterPro" id="IPR036397">
    <property type="entry name" value="RNaseH_sf"/>
</dbReference>
<accession>A0AAV0WX80</accession>
<dbReference type="FunFam" id="3.30.70.270:FF:000026">
    <property type="entry name" value="Transposon Ty3-G Gag-Pol polyprotein"/>
    <property type="match status" value="1"/>
</dbReference>
<dbReference type="InterPro" id="IPR000477">
    <property type="entry name" value="RT_dom"/>
</dbReference>
<dbReference type="InterPro" id="IPR012337">
    <property type="entry name" value="RNaseH-like_sf"/>
</dbReference>
<dbReference type="GO" id="GO:0003676">
    <property type="term" value="F:nucleic acid binding"/>
    <property type="evidence" value="ECO:0007669"/>
    <property type="project" value="InterPro"/>
</dbReference>
<evidence type="ECO:0000313" key="9">
    <source>
        <dbReference type="EMBL" id="CAI6360689.1"/>
    </source>
</evidence>
<dbReference type="Gene3D" id="3.30.70.270">
    <property type="match status" value="2"/>
</dbReference>
<dbReference type="InterPro" id="IPR050951">
    <property type="entry name" value="Retrovirus_Pol_polyprotein"/>
</dbReference>
<dbReference type="GO" id="GO:0042575">
    <property type="term" value="C:DNA polymerase complex"/>
    <property type="evidence" value="ECO:0007669"/>
    <property type="project" value="UniProtKB-ARBA"/>
</dbReference>
<dbReference type="Gene3D" id="2.40.70.10">
    <property type="entry name" value="Acid Proteases"/>
    <property type="match status" value="1"/>
</dbReference>
<protein>
    <recommendedName>
        <fullName evidence="1">RNA-directed DNA polymerase</fullName>
        <ecNumber evidence="1">2.7.7.49</ecNumber>
    </recommendedName>
</protein>
<evidence type="ECO:0000259" key="7">
    <source>
        <dbReference type="PROSITE" id="PS50878"/>
    </source>
</evidence>
<dbReference type="PANTHER" id="PTHR37984:SF8">
    <property type="entry name" value="CCHC-TYPE DOMAIN-CONTAINING PROTEIN"/>
    <property type="match status" value="1"/>
</dbReference>
<dbReference type="InterPro" id="IPR041588">
    <property type="entry name" value="Integrase_H2C2"/>
</dbReference>
<dbReference type="GO" id="GO:0015074">
    <property type="term" value="P:DNA integration"/>
    <property type="evidence" value="ECO:0007669"/>
    <property type="project" value="InterPro"/>
</dbReference>
<feature type="compositionally biased region" description="Basic and acidic residues" evidence="6">
    <location>
        <begin position="1309"/>
        <end position="1318"/>
    </location>
</feature>
<keyword evidence="3" id="KW-0540">Nuclease</keyword>
<keyword evidence="10" id="KW-1185">Reference proteome</keyword>
<dbReference type="SUPFAM" id="SSF50630">
    <property type="entry name" value="Acid proteases"/>
    <property type="match status" value="1"/>
</dbReference>
<evidence type="ECO:0000256" key="1">
    <source>
        <dbReference type="ARBA" id="ARBA00012493"/>
    </source>
</evidence>
<evidence type="ECO:0000256" key="4">
    <source>
        <dbReference type="ARBA" id="ARBA00022759"/>
    </source>
</evidence>
<name>A0AAV0WX80_9HEMI</name>
<dbReference type="Proteomes" id="UP001160148">
    <property type="component" value="Unassembled WGS sequence"/>
</dbReference>
<dbReference type="Pfam" id="PF17921">
    <property type="entry name" value="Integrase_H2C2"/>
    <property type="match status" value="1"/>
</dbReference>
<sequence>MAQSNGQVVPAPSPLDISEPSMVIRNLRLFKSKFQLYLLANDLEEKSDKLKVAILLSVIGDEAYEFLESINITSDNNPGCVKKIFHEIQQYYEPKGNVIIEQFKFFRRYQEEGEAFDKFLRDIRNLAKRCEFGNLEENMVRIRLVLGVKDLGLQERLLRAPDLSLEKTIDHCKSAELARYQQHLLTDNGGLVEEKNVQKIYGDKSNNLKNWRKQSNSAQVEKLSTSDTDQYNCKKCGYKHGPRSCPAYGKNCVNCGRPNHFKVGCRVNNQHKVLNIGEYYEKNNVNSEPEHNLFDICSVIVSNVSEQCPNPNNVNGWFKNILINNYDVQFKLDTGSDIDILPLSLFNNIKKNEIVEKINYKIQAYGGYVIKFVGAVKMNCLISNQNVKLRFVIVDDKIQNKCIPILGLDTCVKFGLVGKIEVNSINSNDVEKQLVREYKDVFEGLGNFPEEYDIKIRENSEGWINPPRRVPESIKGELKKTLDIMTKDGVIVPVDRPGKWSSNIVIVEKPNKKLRICLDPSELNKVIIREHHLIPTMDEIRMSLSNKKWYSLLDLKNGFWQIKLSKESSNICCFSTPFGYYKFTRLPFGLSCAPEEFQKQNQKCFGDIENIKIYFDDILIAAEDERTHDIAVKSVLQRAKSVGIKFNADKFIYKKKEINYLGMIFSMEGMKVDPDRVEAINSLKEPKNKVELQRIIGMFNFLRQFIPNMSQLIDPIRELLKKNVHWTWTNIHSEVIRQVKHIITNSPVLVNFDPKKEISIQCDSSSSGLGCCLMQEGKPVAFSSRSLTDSEKQYPQIDKEMLSILFACRKFHNYIYGYHTKIWTDHSPLTSIYKKNFHKVISNRLQKMKLKLLIYDLEINYLPGKEMHIADLLSRNYINNEFDKEINIEGVVHSINNTINVSKIAEATKHDLVLVKILEYYNEGWPKDKNKISGDIQHYWSLRNDIVVEKGVLYVKNKIIMPYSLRRLALQQLHEGHNGVNKTVLRAKQLVYWPGLDNEIKQYVLSCKICDRFKNSNTKEPLQHHQVAKLPFEIISSDILTYGGKDYVVVFDHYSKWLEIIKINFKTAQEVIQQLKKIFSTHGYPQTIYSDNQPYSSDVFKQFCVMYNINLLTSSPRYPQSNGTAERAVQTAKQMLRKADFEKKEILDILLEYRCTTLPQIGASPCELVMSRLLRTKFPVNENTLKPKIQVNDENRMLNYQANYKEYYDKRTKSKDEFNANDDVVVNDGRVWLPCKVLSKLDNYPRSYVVKLQNGQIVRRTSYHLRHTKGQHYVENYEDNDDIILGVSSNEEVVNEKKIKDSQSNEEVVNEKKIKDSQSNEEVVSKGSNGEITKTKVGRVVKIPTKLDIYDLSN</sequence>
<dbReference type="InterPro" id="IPR001584">
    <property type="entry name" value="Integrase_cat-core"/>
</dbReference>
<feature type="domain" description="Reverse transcriptase" evidence="7">
    <location>
        <begin position="488"/>
        <end position="665"/>
    </location>
</feature>
<dbReference type="FunFam" id="1.10.340.70:FF:000004">
    <property type="entry name" value="Retrovirus-related Pol polyprotein from transposon 297-like Protein"/>
    <property type="match status" value="1"/>
</dbReference>
<proteinExistence type="predicted"/>
<evidence type="ECO:0000256" key="5">
    <source>
        <dbReference type="ARBA" id="ARBA00022918"/>
    </source>
</evidence>
<dbReference type="CDD" id="cd01647">
    <property type="entry name" value="RT_LTR"/>
    <property type="match status" value="1"/>
</dbReference>
<feature type="region of interest" description="Disordered" evidence="6">
    <location>
        <begin position="1309"/>
        <end position="1328"/>
    </location>
</feature>
<dbReference type="PROSITE" id="PS50878">
    <property type="entry name" value="RT_POL"/>
    <property type="match status" value="1"/>
</dbReference>